<organism evidence="3 4">
    <name type="scientific">Tegillarca granosa</name>
    <name type="common">Malaysian cockle</name>
    <name type="synonym">Anadara granosa</name>
    <dbReference type="NCBI Taxonomy" id="220873"/>
    <lineage>
        <taxon>Eukaryota</taxon>
        <taxon>Metazoa</taxon>
        <taxon>Spiralia</taxon>
        <taxon>Lophotrochozoa</taxon>
        <taxon>Mollusca</taxon>
        <taxon>Bivalvia</taxon>
        <taxon>Autobranchia</taxon>
        <taxon>Pteriomorphia</taxon>
        <taxon>Arcoida</taxon>
        <taxon>Arcoidea</taxon>
        <taxon>Arcidae</taxon>
        <taxon>Tegillarca</taxon>
    </lineage>
</organism>
<feature type="compositionally biased region" description="Basic residues" evidence="1">
    <location>
        <begin position="118"/>
        <end position="160"/>
    </location>
</feature>
<feature type="domain" description="Pleiotrophin/Midkine C-terminal" evidence="2">
    <location>
        <begin position="11"/>
        <end position="57"/>
    </location>
</feature>
<dbReference type="Proteomes" id="UP001217089">
    <property type="component" value="Unassembled WGS sequence"/>
</dbReference>
<sequence>MKFCLIFTAFCKYDRKTRTVSECNPDTNTETITENLKKAVGNIQCDATRTYTKPCKMIGDCIYKDMYNYTECDNSTNLATGTLKLKKSTGSEVCQAMQTVKLPCDEAAMRMEKMAEWKKKKQQKRMEKKQKRKEAKKARKAKKKGKKGNKRQGRRLGRNF</sequence>
<dbReference type="SUPFAM" id="SSF57288">
    <property type="entry name" value="Midkine"/>
    <property type="match status" value="1"/>
</dbReference>
<name>A0ABQ9F1B6_TEGGR</name>
<evidence type="ECO:0000259" key="2">
    <source>
        <dbReference type="Pfam" id="PF01091"/>
    </source>
</evidence>
<dbReference type="Pfam" id="PF01091">
    <property type="entry name" value="PTN_MK_C"/>
    <property type="match status" value="1"/>
</dbReference>
<dbReference type="InterPro" id="IPR020090">
    <property type="entry name" value="PTN/MK_C_dom"/>
</dbReference>
<proteinExistence type="predicted"/>
<accession>A0ABQ9F1B6</accession>
<evidence type="ECO:0000313" key="3">
    <source>
        <dbReference type="EMBL" id="KAJ8311183.1"/>
    </source>
</evidence>
<dbReference type="InterPro" id="IPR038130">
    <property type="entry name" value="PTN/MK_C_dom_sf"/>
</dbReference>
<gene>
    <name evidence="3" type="ORF">KUTeg_011267</name>
</gene>
<feature type="region of interest" description="Disordered" evidence="1">
    <location>
        <begin position="115"/>
        <end position="160"/>
    </location>
</feature>
<protein>
    <recommendedName>
        <fullName evidence="2">Pleiotrophin/Midkine C-terminal domain-containing protein</fullName>
    </recommendedName>
</protein>
<dbReference type="EMBL" id="JARBDR010000547">
    <property type="protein sequence ID" value="KAJ8311183.1"/>
    <property type="molecule type" value="Genomic_DNA"/>
</dbReference>
<dbReference type="Gene3D" id="2.30.90.10">
    <property type="entry name" value="Heparin-binding Growth Factor, Midkine, Chain A- C-terminal Domain"/>
    <property type="match status" value="2"/>
</dbReference>
<evidence type="ECO:0000256" key="1">
    <source>
        <dbReference type="SAM" id="MobiDB-lite"/>
    </source>
</evidence>
<dbReference type="InterPro" id="IPR020091">
    <property type="entry name" value="PTN/MK_diS_sf"/>
</dbReference>
<reference evidence="3 4" key="1">
    <citation type="submission" date="2022-12" db="EMBL/GenBank/DDBJ databases">
        <title>Chromosome-level genome of Tegillarca granosa.</title>
        <authorList>
            <person name="Kim J."/>
        </authorList>
    </citation>
    <scope>NUCLEOTIDE SEQUENCE [LARGE SCALE GENOMIC DNA]</scope>
    <source>
        <strain evidence="3">Teg-2019</strain>
        <tissue evidence="3">Adductor muscle</tissue>
    </source>
</reference>
<comment type="caution">
    <text evidence="3">The sequence shown here is derived from an EMBL/GenBank/DDBJ whole genome shotgun (WGS) entry which is preliminary data.</text>
</comment>
<evidence type="ECO:0000313" key="4">
    <source>
        <dbReference type="Proteomes" id="UP001217089"/>
    </source>
</evidence>
<keyword evidence="4" id="KW-1185">Reference proteome</keyword>